<name>A0A8S5SZW2_9CAUD</name>
<evidence type="ECO:0000256" key="1">
    <source>
        <dbReference type="SAM" id="MobiDB-lite"/>
    </source>
</evidence>
<feature type="compositionally biased region" description="Basic residues" evidence="1">
    <location>
        <begin position="19"/>
        <end position="30"/>
    </location>
</feature>
<proteinExistence type="predicted"/>
<accession>A0A8S5SZW2</accession>
<sequence length="40" mass="4972">MQSSRRKAENPPPSYIRDKRARFLQRRREKRNKEGARWQS</sequence>
<feature type="compositionally biased region" description="Basic and acidic residues" evidence="1">
    <location>
        <begin position="31"/>
        <end position="40"/>
    </location>
</feature>
<dbReference type="EMBL" id="BK032711">
    <property type="protein sequence ID" value="DAF56323.1"/>
    <property type="molecule type" value="Genomic_DNA"/>
</dbReference>
<organism evidence="2">
    <name type="scientific">Siphoviridae sp. ctPyh10</name>
    <dbReference type="NCBI Taxonomy" id="2827865"/>
    <lineage>
        <taxon>Viruses</taxon>
        <taxon>Duplodnaviria</taxon>
        <taxon>Heunggongvirae</taxon>
        <taxon>Uroviricota</taxon>
        <taxon>Caudoviricetes</taxon>
    </lineage>
</organism>
<evidence type="ECO:0000313" key="2">
    <source>
        <dbReference type="EMBL" id="DAF56323.1"/>
    </source>
</evidence>
<feature type="region of interest" description="Disordered" evidence="1">
    <location>
        <begin position="1"/>
        <end position="40"/>
    </location>
</feature>
<reference evidence="2" key="1">
    <citation type="journal article" date="2021" name="Proc. Natl. Acad. Sci. U.S.A.">
        <title>A Catalog of Tens of Thousands of Viruses from Human Metagenomes Reveals Hidden Associations with Chronic Diseases.</title>
        <authorList>
            <person name="Tisza M.J."/>
            <person name="Buck C.B."/>
        </authorList>
    </citation>
    <scope>NUCLEOTIDE SEQUENCE</scope>
    <source>
        <strain evidence="2">CtPyh10</strain>
    </source>
</reference>
<protein>
    <submittedName>
        <fullName evidence="2">Uncharacterized protein</fullName>
    </submittedName>
</protein>